<evidence type="ECO:0000256" key="1">
    <source>
        <dbReference type="SAM" id="SignalP"/>
    </source>
</evidence>
<gene>
    <name evidence="3" type="ORF">NCTC11155_00661</name>
</gene>
<feature type="chain" id="PRO_5016946037" evidence="1">
    <location>
        <begin position="20"/>
        <end position="457"/>
    </location>
</feature>
<accession>A0A380YLD9</accession>
<evidence type="ECO:0000259" key="2">
    <source>
        <dbReference type="Pfam" id="PF13004"/>
    </source>
</evidence>
<feature type="signal peptide" evidence="1">
    <location>
        <begin position="1"/>
        <end position="19"/>
    </location>
</feature>
<keyword evidence="1" id="KW-0732">Signal</keyword>
<dbReference type="AlphaFoldDB" id="A0A380YLD9"/>
<dbReference type="STRING" id="483216.BACEGG_01520"/>
<dbReference type="EMBL" id="UFSX01000001">
    <property type="protein sequence ID" value="SUV28708.1"/>
    <property type="molecule type" value="Genomic_DNA"/>
</dbReference>
<dbReference type="Proteomes" id="UP000254424">
    <property type="component" value="Unassembled WGS sequence"/>
</dbReference>
<dbReference type="CDD" id="cd14948">
    <property type="entry name" value="BACON"/>
    <property type="match status" value="1"/>
</dbReference>
<reference evidence="3 4" key="1">
    <citation type="submission" date="2018-06" db="EMBL/GenBank/DDBJ databases">
        <authorList>
            <consortium name="Pathogen Informatics"/>
            <person name="Doyle S."/>
        </authorList>
    </citation>
    <scope>NUCLEOTIDE SEQUENCE [LARGE SCALE GENOMIC DNA]</scope>
    <source>
        <strain evidence="3 4">NCTC11155</strain>
    </source>
</reference>
<sequence length="457" mass="51540">MMKKLFLGFLVAIALGACSSEENEPEGAIVLTGGTQTSQTIYADETQKSEGIKFTATEPWTATVTETKTRADGSNVDWLKLSAYSGGAGEFTLNLTLTPNTSGKSRKAEIRITAGKTVLTIAVEQKAETESGTGVLKTIKKIACKEVFNSDKVYNSSDYTSEWIRTFSYDEQGRVARIVRDHVQSKGKTTTTFDYTIAGEITMNEKEVYDSSSNIYEDTYIIKLNEQGNVASIQDDDKNTGTFSDYIRLSYTDDNRLAQWKDADAGSETSSGTFSYDNGMLSKYEYVEGKSLEDSRTISVDVNKAYTHRYPNNLPVDMVGLLLCNDDAYDFLFYIGRTGKTSDYLPEVFPDFTARDEWDRIMESYQTPNTTVEEYYHTIVWSDDELVMNYTFDKDNYLTGIQTQRGFTVMKTTYTVVVGNELVDPNIPEKGYKYTIENKKTEKEKDDADVFTWTIEY</sequence>
<dbReference type="Pfam" id="PF13004">
    <property type="entry name" value="BACON"/>
    <property type="match status" value="1"/>
</dbReference>
<evidence type="ECO:0000313" key="4">
    <source>
        <dbReference type="Proteomes" id="UP000254424"/>
    </source>
</evidence>
<dbReference type="InterPro" id="IPR024361">
    <property type="entry name" value="BACON"/>
</dbReference>
<proteinExistence type="predicted"/>
<dbReference type="InterPro" id="IPR013783">
    <property type="entry name" value="Ig-like_fold"/>
</dbReference>
<organism evidence="3 4">
    <name type="scientific">Bacteroides eggerthii</name>
    <dbReference type="NCBI Taxonomy" id="28111"/>
    <lineage>
        <taxon>Bacteria</taxon>
        <taxon>Pseudomonadati</taxon>
        <taxon>Bacteroidota</taxon>
        <taxon>Bacteroidia</taxon>
        <taxon>Bacteroidales</taxon>
        <taxon>Bacteroidaceae</taxon>
        <taxon>Bacteroides</taxon>
    </lineage>
</organism>
<feature type="domain" description="BACON" evidence="2">
    <location>
        <begin position="73"/>
        <end position="126"/>
    </location>
</feature>
<name>A0A380YLD9_9BACE</name>
<evidence type="ECO:0000313" key="3">
    <source>
        <dbReference type="EMBL" id="SUV28708.1"/>
    </source>
</evidence>
<dbReference type="Gene3D" id="2.60.40.10">
    <property type="entry name" value="Immunoglobulins"/>
    <property type="match status" value="1"/>
</dbReference>
<dbReference type="GeneID" id="93070600"/>
<dbReference type="RefSeq" id="WP_004289815.1">
    <property type="nucleotide sequence ID" value="NZ_CABKNQ010000019.1"/>
</dbReference>
<dbReference type="PROSITE" id="PS51257">
    <property type="entry name" value="PROKAR_LIPOPROTEIN"/>
    <property type="match status" value="1"/>
</dbReference>
<dbReference type="OrthoDB" id="1100291at2"/>
<protein>
    <submittedName>
        <fullName evidence="3">Bacteroidetes-Associated Carbohydrate-binding Often N-terminal</fullName>
    </submittedName>
</protein>